<accession>A0A6P7JLB3</accession>
<dbReference type="FunFam" id="1.25.40.20:FF:000023">
    <property type="entry name" value="short transient receptor potential channel 4 isoform X1"/>
    <property type="match status" value="1"/>
</dbReference>
<keyword evidence="11" id="KW-0406">Ion transport</keyword>
<dbReference type="NCBIfam" id="TIGR00870">
    <property type="entry name" value="trp"/>
    <property type="match status" value="1"/>
</dbReference>
<evidence type="ECO:0000256" key="5">
    <source>
        <dbReference type="ARBA" id="ARBA00022673"/>
    </source>
</evidence>
<protein>
    <submittedName>
        <fullName evidence="22">Short transient receptor potential channel 4</fullName>
    </submittedName>
</protein>
<keyword evidence="9 19" id="KW-1133">Transmembrane helix</keyword>
<evidence type="ECO:0000256" key="6">
    <source>
        <dbReference type="ARBA" id="ARBA00022692"/>
    </source>
</evidence>
<evidence type="ECO:0000313" key="21">
    <source>
        <dbReference type="Proteomes" id="UP000515145"/>
    </source>
</evidence>
<evidence type="ECO:0000256" key="1">
    <source>
        <dbReference type="ARBA" id="ARBA00004651"/>
    </source>
</evidence>
<evidence type="ECO:0000256" key="15">
    <source>
        <dbReference type="ARBA" id="ARBA00036634"/>
    </source>
</evidence>
<dbReference type="FunFam" id="1.10.287.70:FF:000266">
    <property type="entry name" value="Transient receptor potential cation channel subfamily c member 1"/>
    <property type="match status" value="1"/>
</dbReference>
<evidence type="ECO:0000313" key="22">
    <source>
        <dbReference type="RefSeq" id="XP_028277744.1"/>
    </source>
</evidence>
<comment type="subcellular location">
    <subcellularLocation>
        <location evidence="1">Cell membrane</location>
        <topology evidence="1">Multi-pass membrane protein</topology>
    </subcellularLocation>
</comment>
<dbReference type="PROSITE" id="PS50088">
    <property type="entry name" value="ANK_REPEAT"/>
    <property type="match status" value="1"/>
</dbReference>
<keyword evidence="3" id="KW-1003">Cell membrane</keyword>
<feature type="compositionally biased region" description="Basic and acidic residues" evidence="18">
    <location>
        <begin position="931"/>
        <end position="943"/>
    </location>
</feature>
<dbReference type="CTD" id="102725537"/>
<evidence type="ECO:0000256" key="13">
    <source>
        <dbReference type="ARBA" id="ARBA00023157"/>
    </source>
</evidence>
<dbReference type="Pfam" id="PF00023">
    <property type="entry name" value="Ank"/>
    <property type="match status" value="1"/>
</dbReference>
<dbReference type="InParanoid" id="A0A6P7JLB3"/>
<keyword evidence="7" id="KW-0677">Repeat</keyword>
<evidence type="ECO:0000256" key="12">
    <source>
        <dbReference type="ARBA" id="ARBA00023136"/>
    </source>
</evidence>
<evidence type="ECO:0000256" key="16">
    <source>
        <dbReference type="PROSITE-ProRule" id="PRU00023"/>
    </source>
</evidence>
<feature type="transmembrane region" description="Helical" evidence="19">
    <location>
        <begin position="562"/>
        <end position="586"/>
    </location>
</feature>
<feature type="region of interest" description="Disordered" evidence="18">
    <location>
        <begin position="813"/>
        <end position="857"/>
    </location>
</feature>
<evidence type="ECO:0000256" key="9">
    <source>
        <dbReference type="ARBA" id="ARBA00022989"/>
    </source>
</evidence>
<feature type="transmembrane region" description="Helical" evidence="19">
    <location>
        <begin position="516"/>
        <end position="541"/>
    </location>
</feature>
<dbReference type="Gene3D" id="1.25.40.20">
    <property type="entry name" value="Ankyrin repeat-containing domain"/>
    <property type="match status" value="1"/>
</dbReference>
<feature type="compositionally biased region" description="Basic and acidic residues" evidence="18">
    <location>
        <begin position="895"/>
        <end position="908"/>
    </location>
</feature>
<dbReference type="GO" id="GO:0070679">
    <property type="term" value="F:inositol 1,4,5 trisphosphate binding"/>
    <property type="evidence" value="ECO:0007669"/>
    <property type="project" value="TreeGrafter"/>
</dbReference>
<evidence type="ECO:0000256" key="17">
    <source>
        <dbReference type="SAM" id="Coils"/>
    </source>
</evidence>
<organism evidence="21 22">
    <name type="scientific">Parambassis ranga</name>
    <name type="common">Indian glassy fish</name>
    <dbReference type="NCBI Taxonomy" id="210632"/>
    <lineage>
        <taxon>Eukaryota</taxon>
        <taxon>Metazoa</taxon>
        <taxon>Chordata</taxon>
        <taxon>Craniata</taxon>
        <taxon>Vertebrata</taxon>
        <taxon>Euteleostomi</taxon>
        <taxon>Actinopterygii</taxon>
        <taxon>Neopterygii</taxon>
        <taxon>Teleostei</taxon>
        <taxon>Neoteleostei</taxon>
        <taxon>Acanthomorphata</taxon>
        <taxon>Ovalentaria</taxon>
        <taxon>Ambassidae</taxon>
        <taxon>Parambassis</taxon>
    </lineage>
</organism>
<dbReference type="SUPFAM" id="SSF48403">
    <property type="entry name" value="Ankyrin repeat"/>
    <property type="match status" value="1"/>
</dbReference>
<feature type="transmembrane region" description="Helical" evidence="19">
    <location>
        <begin position="362"/>
        <end position="383"/>
    </location>
</feature>
<reference evidence="22" key="1">
    <citation type="submission" date="2025-08" db="UniProtKB">
        <authorList>
            <consortium name="RefSeq"/>
        </authorList>
    </citation>
    <scope>IDENTIFICATION</scope>
</reference>
<keyword evidence="17" id="KW-0175">Coiled coil</keyword>
<proteinExistence type="predicted"/>
<dbReference type="Pfam" id="PF12796">
    <property type="entry name" value="Ank_2"/>
    <property type="match status" value="1"/>
</dbReference>
<dbReference type="GO" id="GO:0015279">
    <property type="term" value="F:store-operated calcium channel activity"/>
    <property type="evidence" value="ECO:0007669"/>
    <property type="project" value="TreeGrafter"/>
</dbReference>
<evidence type="ECO:0000256" key="4">
    <source>
        <dbReference type="ARBA" id="ARBA00022568"/>
    </source>
</evidence>
<dbReference type="InterPro" id="IPR005821">
    <property type="entry name" value="Ion_trans_dom"/>
</dbReference>
<feature type="transmembrane region" description="Helical" evidence="19">
    <location>
        <begin position="434"/>
        <end position="454"/>
    </location>
</feature>
<dbReference type="InterPro" id="IPR036770">
    <property type="entry name" value="Ankyrin_rpt-contain_sf"/>
</dbReference>
<feature type="transmembrane region" description="Helical" evidence="19">
    <location>
        <begin position="330"/>
        <end position="350"/>
    </location>
</feature>
<dbReference type="PANTHER" id="PTHR10117">
    <property type="entry name" value="TRANSIENT RECEPTOR POTENTIAL CHANNEL"/>
    <property type="match status" value="1"/>
</dbReference>
<feature type="region of interest" description="Disordered" evidence="18">
    <location>
        <begin position="885"/>
        <end position="943"/>
    </location>
</feature>
<gene>
    <name evidence="22" type="primary">trpc4a</name>
</gene>
<evidence type="ECO:0000256" key="2">
    <source>
        <dbReference type="ARBA" id="ARBA00022448"/>
    </source>
</evidence>
<dbReference type="FunCoup" id="A0A6P7JLB3">
    <property type="interactions" value="378"/>
</dbReference>
<dbReference type="Proteomes" id="UP000515145">
    <property type="component" value="Chromosome 14"/>
</dbReference>
<dbReference type="Pfam" id="PF08344">
    <property type="entry name" value="TRP_2"/>
    <property type="match status" value="1"/>
</dbReference>
<dbReference type="GO" id="GO:0051480">
    <property type="term" value="P:regulation of cytosolic calcium ion concentration"/>
    <property type="evidence" value="ECO:0007669"/>
    <property type="project" value="TreeGrafter"/>
</dbReference>
<keyword evidence="12 19" id="KW-0472">Membrane</keyword>
<name>A0A6P7JLB3_9TELE</name>
<dbReference type="SMART" id="SM00248">
    <property type="entry name" value="ANK"/>
    <property type="match status" value="2"/>
</dbReference>
<evidence type="ECO:0000256" key="19">
    <source>
        <dbReference type="SAM" id="Phobius"/>
    </source>
</evidence>
<dbReference type="OrthoDB" id="2373987at2759"/>
<dbReference type="GO" id="GO:0005886">
    <property type="term" value="C:plasma membrane"/>
    <property type="evidence" value="ECO:0007669"/>
    <property type="project" value="UniProtKB-SubCell"/>
</dbReference>
<feature type="transmembrane region" description="Helical" evidence="19">
    <location>
        <begin position="598"/>
        <end position="620"/>
    </location>
</feature>
<feature type="coiled-coil region" evidence="17">
    <location>
        <begin position="227"/>
        <end position="254"/>
    </location>
</feature>
<keyword evidence="21" id="KW-1185">Reference proteome</keyword>
<dbReference type="SMART" id="SM01420">
    <property type="entry name" value="TRP_2"/>
    <property type="match status" value="1"/>
</dbReference>
<evidence type="ECO:0000256" key="3">
    <source>
        <dbReference type="ARBA" id="ARBA00022475"/>
    </source>
</evidence>
<feature type="compositionally biased region" description="Basic and acidic residues" evidence="18">
    <location>
        <begin position="841"/>
        <end position="857"/>
    </location>
</feature>
<dbReference type="GO" id="GO:0034703">
    <property type="term" value="C:cation channel complex"/>
    <property type="evidence" value="ECO:0007669"/>
    <property type="project" value="TreeGrafter"/>
</dbReference>
<dbReference type="InterPro" id="IPR002153">
    <property type="entry name" value="TRPC_channel"/>
</dbReference>
<feature type="domain" description="Transient receptor ion channel" evidence="20">
    <location>
        <begin position="176"/>
        <end position="238"/>
    </location>
</feature>
<evidence type="ECO:0000256" key="14">
    <source>
        <dbReference type="ARBA" id="ARBA00023303"/>
    </source>
</evidence>
<evidence type="ECO:0000256" key="7">
    <source>
        <dbReference type="ARBA" id="ARBA00022737"/>
    </source>
</evidence>
<feature type="repeat" description="ANK" evidence="16">
    <location>
        <begin position="141"/>
        <end position="173"/>
    </location>
</feature>
<keyword evidence="22" id="KW-0675">Receptor</keyword>
<keyword evidence="8" id="KW-0106">Calcium</keyword>
<evidence type="ECO:0000256" key="10">
    <source>
        <dbReference type="ARBA" id="ARBA00023043"/>
    </source>
</evidence>
<dbReference type="PANTHER" id="PTHR10117:SF25">
    <property type="entry name" value="SHORT TRANSIENT RECEPTOR POTENTIAL CHANNEL 4"/>
    <property type="match status" value="1"/>
</dbReference>
<dbReference type="InterPro" id="IPR013555">
    <property type="entry name" value="TRP_dom"/>
</dbReference>
<evidence type="ECO:0000256" key="11">
    <source>
        <dbReference type="ARBA" id="ARBA00023065"/>
    </source>
</evidence>
<keyword evidence="13" id="KW-1015">Disulfide bond</keyword>
<feature type="compositionally biased region" description="Low complexity" evidence="18">
    <location>
        <begin position="815"/>
        <end position="827"/>
    </location>
</feature>
<keyword evidence="6 19" id="KW-0812">Transmembrane</keyword>
<evidence type="ECO:0000259" key="20">
    <source>
        <dbReference type="SMART" id="SM01420"/>
    </source>
</evidence>
<dbReference type="PRINTS" id="PR01097">
    <property type="entry name" value="TRNSRECEPTRP"/>
</dbReference>
<keyword evidence="14" id="KW-0407">Ion channel</keyword>
<keyword evidence="2" id="KW-0813">Transport</keyword>
<feature type="transmembrane region" description="Helical" evidence="19">
    <location>
        <begin position="404"/>
        <end position="422"/>
    </location>
</feature>
<evidence type="ECO:0000256" key="8">
    <source>
        <dbReference type="ARBA" id="ARBA00022837"/>
    </source>
</evidence>
<dbReference type="GeneID" id="114446366"/>
<keyword evidence="10 16" id="KW-0040">ANK repeat</keyword>
<evidence type="ECO:0000256" key="18">
    <source>
        <dbReference type="SAM" id="MobiDB-lite"/>
    </source>
</evidence>
<keyword evidence="5" id="KW-0107">Calcium channel</keyword>
<feature type="transmembrane region" description="Helical" evidence="19">
    <location>
        <begin position="475"/>
        <end position="496"/>
    </location>
</feature>
<dbReference type="AlphaFoldDB" id="A0A6P7JLB3"/>
<keyword evidence="4" id="KW-0109">Calcium transport</keyword>
<dbReference type="RefSeq" id="XP_028277744.1">
    <property type="nucleotide sequence ID" value="XM_028421943.1"/>
</dbReference>
<dbReference type="Pfam" id="PF00520">
    <property type="entry name" value="Ion_trans"/>
    <property type="match status" value="1"/>
</dbReference>
<dbReference type="InterPro" id="IPR002110">
    <property type="entry name" value="Ankyrin_rpt"/>
</dbReference>
<sequence>MSQLYYRRTDSSSYRDRIPLRIVRAESELSPLEKAYLGAVEKGDYASVKQALEEAEIYFKININCIDPLGRTALLIAIENENLEIIELLLSFNVYVGDALLHAIRKEVVGAVELLLNHKKPSGGMQVPPILLDKQFSDFTPDITPIILAAHTNNYEIIKLLVQKGVSMPQPHEVRCNCVECVSSSDVDSLRHSRSRLNIYKALSSPSLIALSSEDPFLTAFRLSWELQELSKVENEFKSEYEELSQQCKQFAKDLLDQTRSSRELEMILNYRDDINLLEEEGNNDLARLKLAIKYHQKEFVAQPNCQQLLASRWYDEFPGWRRRHWAGKFITCVFIGLLYPMFALCYLIAPKSRYGLFIRKPFIKFICHTASYLTFLFLLLLASQHIVTTEQDRQGPAPTTVEWMILPWVLGFIWAEIKQMWDGGFQDYIHDWWNLMDFVMNSLYLATISLKIVAYTKYSGSKPRNQWEMWHPTLVAEAVFAIANIFSSLRLISLFTANSHLGPLQISLGRMLLDILKFLFIYCLVLLAFANGLNQLYFYYETKASDEKGKCKGIRCVEQNNAFSTLFETLQSLFWSIFGLISLYVTNVDADHQFTEFVGATMFGTYNIISLVVLLNMLIAMMNNSYQHIADHADIEWKFARTKLWMSYFEEGATLPPPFNIVPSPKSFWYLMCWIKKQVCKRTNSKRPESFGTIGRRAAENLRINHHYQEVLRNLVKRYVAAMIRDAKTEEGLTEENFKELKQDISSFRYEVMGMMKTGKSALQGAMANGSSMDSSLAYSNSSLTISPCPPSSQVKSKLNRFKITTSILRQTCSAASPRPPEASSSLPNGILPLASDESSSEKLRQRRNCPKDTSDFGLFEKRHWSNKDNTPGGEISRKIYSLSEEAGESEEQVLDRDKDEKELLEGDEKEDEAAESREESNTNNTLDEGSDKEPEGSDKDLLCMDSAVDGCLLGSIGDEA</sequence>
<comment type="catalytic activity">
    <reaction evidence="15">
        <text>Ca(2+)(in) = Ca(2+)(out)</text>
        <dbReference type="Rhea" id="RHEA:29671"/>
        <dbReference type="ChEBI" id="CHEBI:29108"/>
    </reaction>
</comment>